<name>A0A2G8KEJ9_STIJA</name>
<sequence>MFYNYTACPLLQYPVQGYVTVTPSQHYIGAIARYRCNRDFTLVGNSNRTCQSDKTWSGSKPVCRELSDSAPVLAETHHCSFLAFSTNGVMAYFEEIRIEGAIATYQCDDGYNLIETKIVPVLDKAVGPCLNPTVLKKKSEGDDHSNIEPNVEGGAEVLEPYQFEPVKRAEIEAPQHIEEEIRSKPLQGTYNVAVQIHSLRSTGSMILGVPSKTRQGCATIMCSPKDQK</sequence>
<dbReference type="Pfam" id="PF00084">
    <property type="entry name" value="Sushi"/>
    <property type="match status" value="1"/>
</dbReference>
<feature type="domain" description="Sushi" evidence="5">
    <location>
        <begin position="6"/>
        <end position="65"/>
    </location>
</feature>
<gene>
    <name evidence="6" type="ORF">BSL78_16731</name>
</gene>
<comment type="caution">
    <text evidence="4">Lacks conserved residue(s) required for the propagation of feature annotation.</text>
</comment>
<evidence type="ECO:0000256" key="4">
    <source>
        <dbReference type="PROSITE-ProRule" id="PRU00302"/>
    </source>
</evidence>
<keyword evidence="4" id="KW-0768">Sushi</keyword>
<dbReference type="InterPro" id="IPR000436">
    <property type="entry name" value="Sushi_SCR_CCP_dom"/>
</dbReference>
<evidence type="ECO:0000256" key="2">
    <source>
        <dbReference type="ARBA" id="ARBA00022737"/>
    </source>
</evidence>
<dbReference type="AlphaFoldDB" id="A0A2G8KEJ9"/>
<evidence type="ECO:0000313" key="6">
    <source>
        <dbReference type="EMBL" id="PIK46412.1"/>
    </source>
</evidence>
<protein>
    <recommendedName>
        <fullName evidence="5">Sushi domain-containing protein</fullName>
    </recommendedName>
</protein>
<dbReference type="InterPro" id="IPR051277">
    <property type="entry name" value="SEZ6_CSMD_C4BPB_Regulators"/>
</dbReference>
<accession>A0A2G8KEJ9</accession>
<dbReference type="EMBL" id="MRZV01000646">
    <property type="protein sequence ID" value="PIK46412.1"/>
    <property type="molecule type" value="Genomic_DNA"/>
</dbReference>
<keyword evidence="1" id="KW-0732">Signal</keyword>
<dbReference type="CDD" id="cd00033">
    <property type="entry name" value="CCP"/>
    <property type="match status" value="1"/>
</dbReference>
<dbReference type="PANTHER" id="PTHR45656:SF4">
    <property type="entry name" value="PROTEIN CBR-CLEC-78"/>
    <property type="match status" value="1"/>
</dbReference>
<keyword evidence="2" id="KW-0677">Repeat</keyword>
<comment type="caution">
    <text evidence="6">The sequence shown here is derived from an EMBL/GenBank/DDBJ whole genome shotgun (WGS) entry which is preliminary data.</text>
</comment>
<dbReference type="OrthoDB" id="9991441at2759"/>
<organism evidence="6 7">
    <name type="scientific">Stichopus japonicus</name>
    <name type="common">Sea cucumber</name>
    <dbReference type="NCBI Taxonomy" id="307972"/>
    <lineage>
        <taxon>Eukaryota</taxon>
        <taxon>Metazoa</taxon>
        <taxon>Echinodermata</taxon>
        <taxon>Eleutherozoa</taxon>
        <taxon>Echinozoa</taxon>
        <taxon>Holothuroidea</taxon>
        <taxon>Aspidochirotacea</taxon>
        <taxon>Aspidochirotida</taxon>
        <taxon>Stichopodidae</taxon>
        <taxon>Apostichopus</taxon>
    </lineage>
</organism>
<dbReference type="PANTHER" id="PTHR45656">
    <property type="entry name" value="PROTEIN CBR-CLEC-78"/>
    <property type="match status" value="1"/>
</dbReference>
<dbReference type="PROSITE" id="PS50923">
    <property type="entry name" value="SUSHI"/>
    <property type="match status" value="1"/>
</dbReference>
<evidence type="ECO:0000256" key="3">
    <source>
        <dbReference type="ARBA" id="ARBA00023157"/>
    </source>
</evidence>
<evidence type="ECO:0000256" key="1">
    <source>
        <dbReference type="ARBA" id="ARBA00022729"/>
    </source>
</evidence>
<keyword evidence="3 4" id="KW-1015">Disulfide bond</keyword>
<evidence type="ECO:0000313" key="7">
    <source>
        <dbReference type="Proteomes" id="UP000230750"/>
    </source>
</evidence>
<keyword evidence="7" id="KW-1185">Reference proteome</keyword>
<feature type="disulfide bond" evidence="4">
    <location>
        <begin position="36"/>
        <end position="63"/>
    </location>
</feature>
<dbReference type="SMART" id="SM00032">
    <property type="entry name" value="CCP"/>
    <property type="match status" value="2"/>
</dbReference>
<dbReference type="Proteomes" id="UP000230750">
    <property type="component" value="Unassembled WGS sequence"/>
</dbReference>
<dbReference type="Gene3D" id="2.10.70.10">
    <property type="entry name" value="Complement Module, domain 1"/>
    <property type="match status" value="1"/>
</dbReference>
<dbReference type="SUPFAM" id="SSF57535">
    <property type="entry name" value="Complement control module/SCR domain"/>
    <property type="match status" value="1"/>
</dbReference>
<proteinExistence type="predicted"/>
<reference evidence="6 7" key="1">
    <citation type="journal article" date="2017" name="PLoS Biol.">
        <title>The sea cucumber genome provides insights into morphological evolution and visceral regeneration.</title>
        <authorList>
            <person name="Zhang X."/>
            <person name="Sun L."/>
            <person name="Yuan J."/>
            <person name="Sun Y."/>
            <person name="Gao Y."/>
            <person name="Zhang L."/>
            <person name="Li S."/>
            <person name="Dai H."/>
            <person name="Hamel J.F."/>
            <person name="Liu C."/>
            <person name="Yu Y."/>
            <person name="Liu S."/>
            <person name="Lin W."/>
            <person name="Guo K."/>
            <person name="Jin S."/>
            <person name="Xu P."/>
            <person name="Storey K.B."/>
            <person name="Huan P."/>
            <person name="Zhang T."/>
            <person name="Zhou Y."/>
            <person name="Zhang J."/>
            <person name="Lin C."/>
            <person name="Li X."/>
            <person name="Xing L."/>
            <person name="Huo D."/>
            <person name="Sun M."/>
            <person name="Wang L."/>
            <person name="Mercier A."/>
            <person name="Li F."/>
            <person name="Yang H."/>
            <person name="Xiang J."/>
        </authorList>
    </citation>
    <scope>NUCLEOTIDE SEQUENCE [LARGE SCALE GENOMIC DNA]</scope>
    <source>
        <strain evidence="6">Shaxun</strain>
        <tissue evidence="6">Muscle</tissue>
    </source>
</reference>
<dbReference type="InterPro" id="IPR035976">
    <property type="entry name" value="Sushi/SCR/CCP_sf"/>
</dbReference>
<evidence type="ECO:0000259" key="5">
    <source>
        <dbReference type="PROSITE" id="PS50923"/>
    </source>
</evidence>